<dbReference type="EMBL" id="JBHTMC010000027">
    <property type="protein sequence ID" value="MFD1265009.1"/>
    <property type="molecule type" value="Genomic_DNA"/>
</dbReference>
<name>A0ABW3WIU1_9RHOO</name>
<keyword evidence="5" id="KW-1185">Reference proteome</keyword>
<evidence type="ECO:0000256" key="2">
    <source>
        <dbReference type="RuleBase" id="RU003616"/>
    </source>
</evidence>
<dbReference type="PANTHER" id="PTHR11527">
    <property type="entry name" value="HEAT-SHOCK PROTEIN 20 FAMILY MEMBER"/>
    <property type="match status" value="1"/>
</dbReference>
<dbReference type="Pfam" id="PF00011">
    <property type="entry name" value="HSP20"/>
    <property type="match status" value="1"/>
</dbReference>
<gene>
    <name evidence="4" type="ORF">ACFQ4M_15645</name>
</gene>
<evidence type="ECO:0000259" key="3">
    <source>
        <dbReference type="PROSITE" id="PS01031"/>
    </source>
</evidence>
<comment type="similarity">
    <text evidence="1 2">Belongs to the small heat shock protein (HSP20) family.</text>
</comment>
<feature type="domain" description="SHSP" evidence="3">
    <location>
        <begin position="32"/>
        <end position="145"/>
    </location>
</feature>
<evidence type="ECO:0000313" key="5">
    <source>
        <dbReference type="Proteomes" id="UP001597158"/>
    </source>
</evidence>
<dbReference type="RefSeq" id="WP_277829920.1">
    <property type="nucleotide sequence ID" value="NZ_JARQZE010000001.1"/>
</dbReference>
<reference evidence="5" key="1">
    <citation type="journal article" date="2019" name="Int. J. Syst. Evol. Microbiol.">
        <title>The Global Catalogue of Microorganisms (GCM) 10K type strain sequencing project: providing services to taxonomists for standard genome sequencing and annotation.</title>
        <authorList>
            <consortium name="The Broad Institute Genomics Platform"/>
            <consortium name="The Broad Institute Genome Sequencing Center for Infectious Disease"/>
            <person name="Wu L."/>
            <person name="Ma J."/>
        </authorList>
    </citation>
    <scope>NUCLEOTIDE SEQUENCE [LARGE SCALE GENOMIC DNA]</scope>
    <source>
        <strain evidence="5">CCUG 48884</strain>
    </source>
</reference>
<protein>
    <submittedName>
        <fullName evidence="4">Hsp20/alpha crystallin family protein</fullName>
    </submittedName>
</protein>
<accession>A0ABW3WIU1</accession>
<dbReference type="InterPro" id="IPR008978">
    <property type="entry name" value="HSP20-like_chaperone"/>
</dbReference>
<dbReference type="CDD" id="cd06471">
    <property type="entry name" value="ACD_LpsHSP_like"/>
    <property type="match status" value="1"/>
</dbReference>
<comment type="caution">
    <text evidence="4">The sequence shown here is derived from an EMBL/GenBank/DDBJ whole genome shotgun (WGS) entry which is preliminary data.</text>
</comment>
<dbReference type="PROSITE" id="PS01031">
    <property type="entry name" value="SHSP"/>
    <property type="match status" value="1"/>
</dbReference>
<organism evidence="4 5">
    <name type="scientific">Thauera mechernichensis</name>
    <dbReference type="NCBI Taxonomy" id="82788"/>
    <lineage>
        <taxon>Bacteria</taxon>
        <taxon>Pseudomonadati</taxon>
        <taxon>Pseudomonadota</taxon>
        <taxon>Betaproteobacteria</taxon>
        <taxon>Rhodocyclales</taxon>
        <taxon>Zoogloeaceae</taxon>
        <taxon>Thauera</taxon>
    </lineage>
</organism>
<dbReference type="InterPro" id="IPR002068">
    <property type="entry name" value="A-crystallin/Hsp20_dom"/>
</dbReference>
<evidence type="ECO:0000313" key="4">
    <source>
        <dbReference type="EMBL" id="MFD1265009.1"/>
    </source>
</evidence>
<dbReference type="SUPFAM" id="SSF49764">
    <property type="entry name" value="HSP20-like chaperones"/>
    <property type="match status" value="1"/>
</dbReference>
<sequence>MSNNLTRRPDPLEDFFRGFFVRPVDFGGSNVANVSADAPQMRVDVRENTDAYEVHAELPGMKKEDIHVHIDGPVVSISAERKQEKEVKDGEKVLRTERYFGKVSRSFQLGQEIDEAKASARLNDGVLELKLPKKAEAQAKRLTID</sequence>
<evidence type="ECO:0000256" key="1">
    <source>
        <dbReference type="PROSITE-ProRule" id="PRU00285"/>
    </source>
</evidence>
<dbReference type="Proteomes" id="UP001597158">
    <property type="component" value="Unassembled WGS sequence"/>
</dbReference>
<dbReference type="InterPro" id="IPR031107">
    <property type="entry name" value="Small_HSP"/>
</dbReference>
<proteinExistence type="inferred from homology"/>
<dbReference type="Gene3D" id="2.60.40.790">
    <property type="match status" value="1"/>
</dbReference>